<dbReference type="AlphaFoldDB" id="A0A8T0PT61"/>
<evidence type="ECO:0000313" key="1">
    <source>
        <dbReference type="EMBL" id="KAG2564870.1"/>
    </source>
</evidence>
<name>A0A8T0PT61_PANVG</name>
<keyword evidence="2" id="KW-1185">Reference proteome</keyword>
<gene>
    <name evidence="1" type="ORF">PVAP13_7NG029378</name>
</gene>
<protein>
    <submittedName>
        <fullName evidence="1">Uncharacterized protein</fullName>
    </submittedName>
</protein>
<dbReference type="Proteomes" id="UP000823388">
    <property type="component" value="Chromosome 7N"/>
</dbReference>
<accession>A0A8T0PT61</accession>
<sequence length="108" mass="11923">MRPRGVRPQIHGSPAHTVSFTPADLDLRSGRFGDHSVRRVFLDPCSKHCFATVIHPGGAEMCYHHSSLNFVDLVVQKQESSGSAGMWRGSWCSFSFLDYNALSCVILG</sequence>
<proteinExistence type="predicted"/>
<organism evidence="1 2">
    <name type="scientific">Panicum virgatum</name>
    <name type="common">Blackwell switchgrass</name>
    <dbReference type="NCBI Taxonomy" id="38727"/>
    <lineage>
        <taxon>Eukaryota</taxon>
        <taxon>Viridiplantae</taxon>
        <taxon>Streptophyta</taxon>
        <taxon>Embryophyta</taxon>
        <taxon>Tracheophyta</taxon>
        <taxon>Spermatophyta</taxon>
        <taxon>Magnoliopsida</taxon>
        <taxon>Liliopsida</taxon>
        <taxon>Poales</taxon>
        <taxon>Poaceae</taxon>
        <taxon>PACMAD clade</taxon>
        <taxon>Panicoideae</taxon>
        <taxon>Panicodae</taxon>
        <taxon>Paniceae</taxon>
        <taxon>Panicinae</taxon>
        <taxon>Panicum</taxon>
        <taxon>Panicum sect. Hiantes</taxon>
    </lineage>
</organism>
<reference evidence="1" key="1">
    <citation type="submission" date="2020-05" db="EMBL/GenBank/DDBJ databases">
        <title>WGS assembly of Panicum virgatum.</title>
        <authorList>
            <person name="Lovell J.T."/>
            <person name="Jenkins J."/>
            <person name="Shu S."/>
            <person name="Juenger T.E."/>
            <person name="Schmutz J."/>
        </authorList>
    </citation>
    <scope>NUCLEOTIDE SEQUENCE</scope>
    <source>
        <strain evidence="1">AP13</strain>
    </source>
</reference>
<evidence type="ECO:0000313" key="2">
    <source>
        <dbReference type="Proteomes" id="UP000823388"/>
    </source>
</evidence>
<comment type="caution">
    <text evidence="1">The sequence shown here is derived from an EMBL/GenBank/DDBJ whole genome shotgun (WGS) entry which is preliminary data.</text>
</comment>
<dbReference type="EMBL" id="CM029050">
    <property type="protein sequence ID" value="KAG2564870.1"/>
    <property type="molecule type" value="Genomic_DNA"/>
</dbReference>